<accession>A0ABP9GHL8</accession>
<reference evidence="3" key="1">
    <citation type="journal article" date="2019" name="Int. J. Syst. Evol. Microbiol.">
        <title>The Global Catalogue of Microorganisms (GCM) 10K type strain sequencing project: providing services to taxonomists for standard genome sequencing and annotation.</title>
        <authorList>
            <consortium name="The Broad Institute Genomics Platform"/>
            <consortium name="The Broad Institute Genome Sequencing Center for Infectious Disease"/>
            <person name="Wu L."/>
            <person name="Ma J."/>
        </authorList>
    </citation>
    <scope>NUCLEOTIDE SEQUENCE [LARGE SCALE GENOMIC DNA]</scope>
    <source>
        <strain evidence="3">JCM 18123</strain>
    </source>
</reference>
<evidence type="ECO:0008006" key="4">
    <source>
        <dbReference type="Google" id="ProtNLM"/>
    </source>
</evidence>
<keyword evidence="1" id="KW-0812">Transmembrane</keyword>
<evidence type="ECO:0000256" key="1">
    <source>
        <dbReference type="SAM" id="Phobius"/>
    </source>
</evidence>
<protein>
    <recommendedName>
        <fullName evidence="4">Mechanosensitive ion channel family protein</fullName>
    </recommendedName>
</protein>
<dbReference type="Proteomes" id="UP001499993">
    <property type="component" value="Unassembled WGS sequence"/>
</dbReference>
<keyword evidence="3" id="KW-1185">Reference proteome</keyword>
<gene>
    <name evidence="2" type="ORF">GCM10023224_15500</name>
</gene>
<comment type="caution">
    <text evidence="2">The sequence shown here is derived from an EMBL/GenBank/DDBJ whole genome shotgun (WGS) entry which is preliminary data.</text>
</comment>
<proteinExistence type="predicted"/>
<sequence>MSGLVQAAFDAGAPYAALVLIALAAIQVGRLAVRLVVGLVALIRAERSDIPAVVRALAAWDRRSSRR</sequence>
<keyword evidence="1" id="KW-1133">Transmembrane helix</keyword>
<dbReference type="EMBL" id="BAABIK010000006">
    <property type="protein sequence ID" value="GAA4935636.1"/>
    <property type="molecule type" value="Genomic_DNA"/>
</dbReference>
<evidence type="ECO:0000313" key="2">
    <source>
        <dbReference type="EMBL" id="GAA4935636.1"/>
    </source>
</evidence>
<keyword evidence="1" id="KW-0472">Membrane</keyword>
<feature type="transmembrane region" description="Helical" evidence="1">
    <location>
        <begin position="15"/>
        <end position="43"/>
    </location>
</feature>
<organism evidence="2 3">
    <name type="scientific">Streptomonospora halophila</name>
    <dbReference type="NCBI Taxonomy" id="427369"/>
    <lineage>
        <taxon>Bacteria</taxon>
        <taxon>Bacillati</taxon>
        <taxon>Actinomycetota</taxon>
        <taxon>Actinomycetes</taxon>
        <taxon>Streptosporangiales</taxon>
        <taxon>Nocardiopsidaceae</taxon>
        <taxon>Streptomonospora</taxon>
    </lineage>
</organism>
<name>A0ABP9GHL8_9ACTN</name>
<evidence type="ECO:0000313" key="3">
    <source>
        <dbReference type="Proteomes" id="UP001499993"/>
    </source>
</evidence>